<proteinExistence type="predicted"/>
<name>A0ABQ8RYB1_PERAM</name>
<keyword evidence="1" id="KW-0812">Transmembrane</keyword>
<keyword evidence="1" id="KW-1133">Transmembrane helix</keyword>
<accession>A0ABQ8RYB1</accession>
<dbReference type="EMBL" id="JAJSOF020000039">
    <property type="protein sequence ID" value="KAJ4426684.1"/>
    <property type="molecule type" value="Genomic_DNA"/>
</dbReference>
<sequence length="165" mass="18472">MADLCEGGNEPAGFLKAILSSKSNRGSGSKQCFRFSKDIIAAEVYLFLSQDLSAVLDRRQVEQLKPYFNRCQNGSDRYAGAATAFMTQINDGSTGLNIMNAREVSIGAQKMLLFILKAFLAIAIFLLTSWQQLKLLLKEAFTTSYRTHRTNRTDRKKTIFAIIVM</sequence>
<evidence type="ECO:0000313" key="3">
    <source>
        <dbReference type="Proteomes" id="UP001148838"/>
    </source>
</evidence>
<evidence type="ECO:0000256" key="1">
    <source>
        <dbReference type="SAM" id="Phobius"/>
    </source>
</evidence>
<organism evidence="2 3">
    <name type="scientific">Periplaneta americana</name>
    <name type="common">American cockroach</name>
    <name type="synonym">Blatta americana</name>
    <dbReference type="NCBI Taxonomy" id="6978"/>
    <lineage>
        <taxon>Eukaryota</taxon>
        <taxon>Metazoa</taxon>
        <taxon>Ecdysozoa</taxon>
        <taxon>Arthropoda</taxon>
        <taxon>Hexapoda</taxon>
        <taxon>Insecta</taxon>
        <taxon>Pterygota</taxon>
        <taxon>Neoptera</taxon>
        <taxon>Polyneoptera</taxon>
        <taxon>Dictyoptera</taxon>
        <taxon>Blattodea</taxon>
        <taxon>Blattoidea</taxon>
        <taxon>Blattidae</taxon>
        <taxon>Blattinae</taxon>
        <taxon>Periplaneta</taxon>
    </lineage>
</organism>
<evidence type="ECO:0000313" key="2">
    <source>
        <dbReference type="EMBL" id="KAJ4426684.1"/>
    </source>
</evidence>
<gene>
    <name evidence="2" type="ORF">ANN_26482</name>
</gene>
<protein>
    <submittedName>
        <fullName evidence="2">Uncharacterized protein</fullName>
    </submittedName>
</protein>
<reference evidence="2 3" key="1">
    <citation type="journal article" date="2022" name="Allergy">
        <title>Genome assembly and annotation of Periplaneta americana reveal a comprehensive cockroach allergen profile.</title>
        <authorList>
            <person name="Wang L."/>
            <person name="Xiong Q."/>
            <person name="Saelim N."/>
            <person name="Wang L."/>
            <person name="Nong W."/>
            <person name="Wan A.T."/>
            <person name="Shi M."/>
            <person name="Liu X."/>
            <person name="Cao Q."/>
            <person name="Hui J.H.L."/>
            <person name="Sookrung N."/>
            <person name="Leung T.F."/>
            <person name="Tungtrongchitr A."/>
            <person name="Tsui S.K.W."/>
        </authorList>
    </citation>
    <scope>NUCLEOTIDE SEQUENCE [LARGE SCALE GENOMIC DNA]</scope>
    <source>
        <strain evidence="2">PWHHKU_190912</strain>
    </source>
</reference>
<keyword evidence="3" id="KW-1185">Reference proteome</keyword>
<comment type="caution">
    <text evidence="2">The sequence shown here is derived from an EMBL/GenBank/DDBJ whole genome shotgun (WGS) entry which is preliminary data.</text>
</comment>
<feature type="transmembrane region" description="Helical" evidence="1">
    <location>
        <begin position="111"/>
        <end position="130"/>
    </location>
</feature>
<dbReference type="Proteomes" id="UP001148838">
    <property type="component" value="Unassembled WGS sequence"/>
</dbReference>
<keyword evidence="1" id="KW-0472">Membrane</keyword>